<dbReference type="EMBL" id="CP015017">
    <property type="protein sequence ID" value="APC01464.1"/>
    <property type="molecule type" value="Genomic_DNA"/>
</dbReference>
<keyword evidence="1" id="KW-0472">Membrane</keyword>
<accession>A0AAC9IRN4</accession>
<feature type="transmembrane region" description="Helical" evidence="1">
    <location>
        <begin position="41"/>
        <end position="60"/>
    </location>
</feature>
<feature type="transmembrane region" description="Helical" evidence="1">
    <location>
        <begin position="7"/>
        <end position="29"/>
    </location>
</feature>
<protein>
    <recommendedName>
        <fullName evidence="4">Branched-chain amino acid transport</fullName>
    </recommendedName>
</protein>
<dbReference type="InterPro" id="IPR008407">
    <property type="entry name" value="Brnchd-chn_aa_trnsp_AzlD"/>
</dbReference>
<name>A0AAC9IRN4_9BURK</name>
<evidence type="ECO:0000256" key="1">
    <source>
        <dbReference type="SAM" id="Phobius"/>
    </source>
</evidence>
<gene>
    <name evidence="2" type="ORF">AOC25_07480</name>
</gene>
<keyword evidence="1" id="KW-1133">Transmembrane helix</keyword>
<feature type="transmembrane region" description="Helical" evidence="1">
    <location>
        <begin position="72"/>
        <end position="88"/>
    </location>
</feature>
<dbReference type="AlphaFoldDB" id="A0AAC9IRN4"/>
<keyword evidence="1" id="KW-0812">Transmembrane</keyword>
<evidence type="ECO:0008006" key="4">
    <source>
        <dbReference type="Google" id="ProtNLM"/>
    </source>
</evidence>
<evidence type="ECO:0000313" key="2">
    <source>
        <dbReference type="EMBL" id="APC01464.1"/>
    </source>
</evidence>
<dbReference type="RefSeq" id="WP_071466856.1">
    <property type="nucleotide sequence ID" value="NZ_CP015016.1"/>
</dbReference>
<evidence type="ECO:0000313" key="3">
    <source>
        <dbReference type="Proteomes" id="UP000182060"/>
    </source>
</evidence>
<proteinExistence type="predicted"/>
<dbReference type="Pfam" id="PF05437">
    <property type="entry name" value="AzlD"/>
    <property type="match status" value="1"/>
</dbReference>
<dbReference type="Proteomes" id="UP000182060">
    <property type="component" value="Chromosome"/>
</dbReference>
<organism evidence="2 3">
    <name type="scientific">Polynucleobacter asymbioticus</name>
    <dbReference type="NCBI Taxonomy" id="576611"/>
    <lineage>
        <taxon>Bacteria</taxon>
        <taxon>Pseudomonadati</taxon>
        <taxon>Pseudomonadota</taxon>
        <taxon>Betaproteobacteria</taxon>
        <taxon>Burkholderiales</taxon>
        <taxon>Burkholderiaceae</taxon>
        <taxon>Polynucleobacter</taxon>
    </lineage>
</organism>
<sequence>MQIDLNIYFLIIGMAWVTAWSRSFFLILGEHVKVPDWALEAIRFAPLAAMVAILAPEIFLPASASSVAQFNLRLPNIWGGVAAIIAFYLTRKMLITLIVGMGVFTAARFWL</sequence>
<reference evidence="2" key="1">
    <citation type="journal article" date="2017" name="Appl. Environ. Microbiol.">
        <title>Microdiversification of a pelagic Polynucleobacter species is mainly driven by acquisition of genomic islands from a partially interspecific gene pool.</title>
        <authorList>
            <person name="Hoetzinger M."/>
            <person name="Hahn M.W."/>
            <person name="Jezberova J."/>
            <person name="Schmidt J."/>
            <person name="Koll U."/>
        </authorList>
    </citation>
    <scope>NUCLEOTIDE SEQUENCE</scope>
    <source>
        <strain evidence="2">MWH-RechtKol4</strain>
    </source>
</reference>